<dbReference type="GO" id="GO:0000270">
    <property type="term" value="P:peptidoglycan metabolic process"/>
    <property type="evidence" value="ECO:0007669"/>
    <property type="project" value="TreeGrafter"/>
</dbReference>
<organism evidence="3 4">
    <name type="scientific">Mucilaginibacter arboris</name>
    <dbReference type="NCBI Taxonomy" id="2682090"/>
    <lineage>
        <taxon>Bacteria</taxon>
        <taxon>Pseudomonadati</taxon>
        <taxon>Bacteroidota</taxon>
        <taxon>Sphingobacteriia</taxon>
        <taxon>Sphingobacteriales</taxon>
        <taxon>Sphingobacteriaceae</taxon>
        <taxon>Mucilaginibacter</taxon>
    </lineage>
</organism>
<dbReference type="AlphaFoldDB" id="A0A7K1SUS3"/>
<comment type="caution">
    <text evidence="3">The sequence shown here is derived from an EMBL/GenBank/DDBJ whole genome shotgun (WGS) entry which is preliminary data.</text>
</comment>
<dbReference type="EMBL" id="WPIK01000003">
    <property type="protein sequence ID" value="MVN20790.1"/>
    <property type="molecule type" value="Genomic_DNA"/>
</dbReference>
<name>A0A7K1SUS3_9SPHI</name>
<feature type="transmembrane region" description="Helical" evidence="1">
    <location>
        <begin position="38"/>
        <end position="59"/>
    </location>
</feature>
<evidence type="ECO:0000313" key="4">
    <source>
        <dbReference type="Proteomes" id="UP000462014"/>
    </source>
</evidence>
<gene>
    <name evidence="3" type="ORF">GO621_04495</name>
</gene>
<dbReference type="Proteomes" id="UP000462014">
    <property type="component" value="Unassembled WGS sequence"/>
</dbReference>
<accession>A0A7K1SUS3</accession>
<feature type="domain" description="DUF218" evidence="2">
    <location>
        <begin position="77"/>
        <end position="240"/>
    </location>
</feature>
<dbReference type="Pfam" id="PF02698">
    <property type="entry name" value="DUF218"/>
    <property type="match status" value="1"/>
</dbReference>
<dbReference type="InterPro" id="IPR051599">
    <property type="entry name" value="Cell_Envelope_Assoc"/>
</dbReference>
<keyword evidence="4" id="KW-1185">Reference proteome</keyword>
<dbReference type="PANTHER" id="PTHR30336">
    <property type="entry name" value="INNER MEMBRANE PROTEIN, PROBABLE PERMEASE"/>
    <property type="match status" value="1"/>
</dbReference>
<reference evidence="3 4" key="1">
    <citation type="submission" date="2019-12" db="EMBL/GenBank/DDBJ databases">
        <title>Mucilaginibacter sp. HMF7410 genome sequencing and assembly.</title>
        <authorList>
            <person name="Kang H."/>
            <person name="Cha I."/>
            <person name="Kim H."/>
            <person name="Joh K."/>
        </authorList>
    </citation>
    <scope>NUCLEOTIDE SEQUENCE [LARGE SCALE GENOMIC DNA]</scope>
    <source>
        <strain evidence="3 4">HMF7410</strain>
    </source>
</reference>
<dbReference type="CDD" id="cd06259">
    <property type="entry name" value="YdcF-like"/>
    <property type="match status" value="1"/>
</dbReference>
<dbReference type="RefSeq" id="WP_157564576.1">
    <property type="nucleotide sequence ID" value="NZ_WPIK01000003.1"/>
</dbReference>
<dbReference type="Gene3D" id="3.40.50.620">
    <property type="entry name" value="HUPs"/>
    <property type="match status" value="1"/>
</dbReference>
<dbReference type="PANTHER" id="PTHR30336:SF4">
    <property type="entry name" value="ENVELOPE BIOGENESIS FACTOR ELYC"/>
    <property type="match status" value="1"/>
</dbReference>
<feature type="transmembrane region" description="Helical" evidence="1">
    <location>
        <begin position="12"/>
        <end position="29"/>
    </location>
</feature>
<proteinExistence type="predicted"/>
<keyword evidence="1" id="KW-1133">Transmembrane helix</keyword>
<sequence length="250" mass="28317">MFFILSKLLVYFLYPVSWVLVLLLCACFIKNNKYKRRLLITALVLLLIFSNTSLLNQFAKYWDVAPVSLKNPSYSCAIILGGYVSEDDTGKGYLNWAADRFIQGIKLKEAGKVTHLLFTGGSANLLPDKFNFTEGNWIRSELTTFHFPDSTLLFEKKSRNTKENIQFSKTILTAKHLPPPYVLVTSAFHMRRALLICKKAGINAVPYPCNYFAGKGLVNFGDYIPSAQTLADWNIYLKEQVSYVVTAVKN</sequence>
<dbReference type="GO" id="GO:0043164">
    <property type="term" value="P:Gram-negative-bacterium-type cell wall biogenesis"/>
    <property type="evidence" value="ECO:0007669"/>
    <property type="project" value="TreeGrafter"/>
</dbReference>
<dbReference type="InterPro" id="IPR014729">
    <property type="entry name" value="Rossmann-like_a/b/a_fold"/>
</dbReference>
<keyword evidence="1" id="KW-0472">Membrane</keyword>
<dbReference type="GO" id="GO:0005886">
    <property type="term" value="C:plasma membrane"/>
    <property type="evidence" value="ECO:0007669"/>
    <property type="project" value="TreeGrafter"/>
</dbReference>
<evidence type="ECO:0000313" key="3">
    <source>
        <dbReference type="EMBL" id="MVN20790.1"/>
    </source>
</evidence>
<dbReference type="InterPro" id="IPR003848">
    <property type="entry name" value="DUF218"/>
</dbReference>
<evidence type="ECO:0000256" key="1">
    <source>
        <dbReference type="SAM" id="Phobius"/>
    </source>
</evidence>
<dbReference type="PROSITE" id="PS51257">
    <property type="entry name" value="PROKAR_LIPOPROTEIN"/>
    <property type="match status" value="1"/>
</dbReference>
<keyword evidence="1" id="KW-0812">Transmembrane</keyword>
<evidence type="ECO:0000259" key="2">
    <source>
        <dbReference type="Pfam" id="PF02698"/>
    </source>
</evidence>
<protein>
    <recommendedName>
        <fullName evidence="2">DUF218 domain-containing protein</fullName>
    </recommendedName>
</protein>